<feature type="compositionally biased region" description="Pro residues" evidence="1">
    <location>
        <begin position="374"/>
        <end position="387"/>
    </location>
</feature>
<feature type="region of interest" description="Disordered" evidence="1">
    <location>
        <begin position="92"/>
        <end position="132"/>
    </location>
</feature>
<feature type="compositionally biased region" description="Low complexity" evidence="1">
    <location>
        <begin position="404"/>
        <end position="440"/>
    </location>
</feature>
<keyword evidence="2" id="KW-0812">Transmembrane</keyword>
<protein>
    <submittedName>
        <fullName evidence="3">Uncharacterized protein</fullName>
    </submittedName>
</protein>
<dbReference type="EMBL" id="CAKOGP040001112">
    <property type="protein sequence ID" value="CAJ1942664.1"/>
    <property type="molecule type" value="Genomic_DNA"/>
</dbReference>
<feature type="compositionally biased region" description="Low complexity" evidence="1">
    <location>
        <begin position="363"/>
        <end position="373"/>
    </location>
</feature>
<proteinExistence type="predicted"/>
<organism evidence="3 4">
    <name type="scientific">Cylindrotheca closterium</name>
    <dbReference type="NCBI Taxonomy" id="2856"/>
    <lineage>
        <taxon>Eukaryota</taxon>
        <taxon>Sar</taxon>
        <taxon>Stramenopiles</taxon>
        <taxon>Ochrophyta</taxon>
        <taxon>Bacillariophyta</taxon>
        <taxon>Bacillariophyceae</taxon>
        <taxon>Bacillariophycidae</taxon>
        <taxon>Bacillariales</taxon>
        <taxon>Bacillariaceae</taxon>
        <taxon>Cylindrotheca</taxon>
    </lineage>
</organism>
<feature type="compositionally biased region" description="Polar residues" evidence="1">
    <location>
        <begin position="36"/>
        <end position="58"/>
    </location>
</feature>
<feature type="compositionally biased region" description="Polar residues" evidence="1">
    <location>
        <begin position="501"/>
        <end position="510"/>
    </location>
</feature>
<evidence type="ECO:0000313" key="4">
    <source>
        <dbReference type="Proteomes" id="UP001295423"/>
    </source>
</evidence>
<reference evidence="3" key="1">
    <citation type="submission" date="2023-08" db="EMBL/GenBank/DDBJ databases">
        <authorList>
            <person name="Audoor S."/>
            <person name="Bilcke G."/>
        </authorList>
    </citation>
    <scope>NUCLEOTIDE SEQUENCE</scope>
</reference>
<keyword evidence="4" id="KW-1185">Reference proteome</keyword>
<evidence type="ECO:0000313" key="3">
    <source>
        <dbReference type="EMBL" id="CAJ1942664.1"/>
    </source>
</evidence>
<feature type="transmembrane region" description="Helical" evidence="2">
    <location>
        <begin position="258"/>
        <end position="278"/>
    </location>
</feature>
<gene>
    <name evidence="3" type="ORF">CYCCA115_LOCUS8060</name>
</gene>
<evidence type="ECO:0000256" key="1">
    <source>
        <dbReference type="SAM" id="MobiDB-lite"/>
    </source>
</evidence>
<name>A0AAD2CR41_9STRA</name>
<accession>A0AAD2CR41</accession>
<comment type="caution">
    <text evidence="3">The sequence shown here is derived from an EMBL/GenBank/DDBJ whole genome shotgun (WGS) entry which is preliminary data.</text>
</comment>
<dbReference type="AlphaFoldDB" id="A0AAD2CR41"/>
<feature type="compositionally biased region" description="Polar residues" evidence="1">
    <location>
        <begin position="292"/>
        <end position="301"/>
    </location>
</feature>
<keyword evidence="2" id="KW-1133">Transmembrane helix</keyword>
<feature type="compositionally biased region" description="Polar residues" evidence="1">
    <location>
        <begin position="441"/>
        <end position="455"/>
    </location>
</feature>
<keyword evidence="2" id="KW-0472">Membrane</keyword>
<feature type="compositionally biased region" description="Basic and acidic residues" evidence="1">
    <location>
        <begin position="23"/>
        <end position="34"/>
    </location>
</feature>
<feature type="region of interest" description="Disordered" evidence="1">
    <location>
        <begin position="1"/>
        <end position="72"/>
    </location>
</feature>
<feature type="region of interest" description="Disordered" evidence="1">
    <location>
        <begin position="344"/>
        <end position="543"/>
    </location>
</feature>
<dbReference type="Proteomes" id="UP001295423">
    <property type="component" value="Unassembled WGS sequence"/>
</dbReference>
<feature type="compositionally biased region" description="Low complexity" evidence="1">
    <location>
        <begin position="456"/>
        <end position="470"/>
    </location>
</feature>
<feature type="region of interest" description="Disordered" evidence="1">
    <location>
        <begin position="287"/>
        <end position="310"/>
    </location>
</feature>
<evidence type="ECO:0000256" key="2">
    <source>
        <dbReference type="SAM" id="Phobius"/>
    </source>
</evidence>
<feature type="compositionally biased region" description="Polar residues" evidence="1">
    <location>
        <begin position="483"/>
        <end position="494"/>
    </location>
</feature>
<sequence>MDKHEERDEKRRHRLSLLGIQSDRSDDSSDDGRTDPINNQNVATSASLPPASQASTSQRMEKQASRPSMFSMRSPFLVGGELKSRVSNVARMPSRRSIMSDVESGGILREKQPPPSPRPRNSVVGSLQRNESQMTIPGAFRVHANGIIDDDPTVSSLNTKETGPFVIDHASLIENPDLRAHLASGGAIPTDHPLTNGATGGPAPDHGAYPMPSYSLNRNRTPTAMPSLTSSAPIGIGEPVSTRRNQDGFSMNRRQIRLMFLMLAVAVGALITGVAVAIDGRSEPEELPVNSAVETSPSNEQPLDWNDDGISLGFSNDSKDVMDKYINEDVFPTLSPTVLIKDSRASVPTAAPSAAITSKPTIEESSSPSQSPSTPYPTPLPTTPNPTEPLATPEPSSTPTGQRPSSSPSNSFPSLSPTLISSSTPSISTTTGMPTTRISSKWPSQVPTQSPSQFPSTVVTTVKLTTSSPTIAPSETIFEMERTTGQNVTNMTESDNGDIGENSTNTTGSDNGDAADHQNSTSTTGEGDATMNEHNVTQDYWRDQVSVATAGDVTPINWSE</sequence>